<accession>A0ABW7NWV5</accession>
<reference evidence="1 2" key="1">
    <citation type="submission" date="2023-08" db="EMBL/GenBank/DDBJ databases">
        <title>Genomic and mutational analysis of Pseudomonas syringae pv. tagetis EB037 pathogenicity on sunflower.</title>
        <authorList>
            <person name="Maul J.E."/>
        </authorList>
    </citation>
    <scope>NUCLEOTIDE SEQUENCE [LARGE SCALE GENOMIC DNA]</scope>
    <source>
        <strain evidence="1 2">EB037_T1</strain>
    </source>
</reference>
<sequence>SDRSADYSHLDWLPRENLTAPQLAETGPYCSGAYVEPIRPGMDDKTPIKYAPMFVGAKASRYEQEALVATLAGDVVI</sequence>
<organism evidence="1 2">
    <name type="scientific">Pseudomonas syringae pv. tagetis</name>
    <dbReference type="NCBI Taxonomy" id="129140"/>
    <lineage>
        <taxon>Bacteria</taxon>
        <taxon>Pseudomonadati</taxon>
        <taxon>Pseudomonadota</taxon>
        <taxon>Gammaproteobacteria</taxon>
        <taxon>Pseudomonadales</taxon>
        <taxon>Pseudomonadaceae</taxon>
        <taxon>Pseudomonas</taxon>
    </lineage>
</organism>
<dbReference type="Proteomes" id="UP001610657">
    <property type="component" value="Unassembled WGS sequence"/>
</dbReference>
<evidence type="ECO:0000313" key="1">
    <source>
        <dbReference type="EMBL" id="MFH7519357.1"/>
    </source>
</evidence>
<dbReference type="RefSeq" id="WP_395578024.1">
    <property type="nucleotide sequence ID" value="NZ_JAVCQK010000766.1"/>
</dbReference>
<evidence type="ECO:0000313" key="2">
    <source>
        <dbReference type="Proteomes" id="UP001610657"/>
    </source>
</evidence>
<feature type="non-terminal residue" evidence="1">
    <location>
        <position position="77"/>
    </location>
</feature>
<proteinExistence type="predicted"/>
<dbReference type="EMBL" id="JAVCQK010000766">
    <property type="protein sequence ID" value="MFH7519357.1"/>
    <property type="molecule type" value="Genomic_DNA"/>
</dbReference>
<protein>
    <submittedName>
        <fullName evidence="1">Uncharacterized protein</fullName>
    </submittedName>
</protein>
<feature type="non-terminal residue" evidence="1">
    <location>
        <position position="1"/>
    </location>
</feature>
<name>A0ABW7NWV5_9PSED</name>
<keyword evidence="2" id="KW-1185">Reference proteome</keyword>
<gene>
    <name evidence="1" type="ORF">RA271_30230</name>
</gene>
<comment type="caution">
    <text evidence="1">The sequence shown here is derived from an EMBL/GenBank/DDBJ whole genome shotgun (WGS) entry which is preliminary data.</text>
</comment>